<proteinExistence type="inferred from homology"/>
<evidence type="ECO:0000256" key="2">
    <source>
        <dbReference type="ARBA" id="ARBA00022729"/>
    </source>
</evidence>
<dbReference type="AlphaFoldDB" id="A0A975RKA0"/>
<protein>
    <submittedName>
        <fullName evidence="4">Phosphonate ABC transporter substrate-binding protein</fullName>
    </submittedName>
</protein>
<dbReference type="PANTHER" id="PTHR35841:SF1">
    <property type="entry name" value="PHOSPHONATES-BINDING PERIPLASMIC PROTEIN"/>
    <property type="match status" value="1"/>
</dbReference>
<dbReference type="Proteomes" id="UP000680839">
    <property type="component" value="Chromosome"/>
</dbReference>
<dbReference type="NCBIfam" id="TIGR01098">
    <property type="entry name" value="3A0109s03R"/>
    <property type="match status" value="1"/>
</dbReference>
<name>A0A975RKA0_9BRAD</name>
<dbReference type="EMBL" id="CP076134">
    <property type="protein sequence ID" value="QWG11160.1"/>
    <property type="molecule type" value="Genomic_DNA"/>
</dbReference>
<feature type="chain" id="PRO_5036941785" evidence="3">
    <location>
        <begin position="24"/>
        <end position="312"/>
    </location>
</feature>
<dbReference type="SUPFAM" id="SSF53850">
    <property type="entry name" value="Periplasmic binding protein-like II"/>
    <property type="match status" value="1"/>
</dbReference>
<reference evidence="4" key="1">
    <citation type="submission" date="2021-06" db="EMBL/GenBank/DDBJ databases">
        <title>Bradyrhizobium sp. S2-20-1 Genome sequencing.</title>
        <authorList>
            <person name="Jin L."/>
        </authorList>
    </citation>
    <scope>NUCLEOTIDE SEQUENCE</scope>
    <source>
        <strain evidence="4">S2-20-1</strain>
    </source>
</reference>
<dbReference type="NCBIfam" id="TIGR03431">
    <property type="entry name" value="PhnD"/>
    <property type="match status" value="1"/>
</dbReference>
<dbReference type="GO" id="GO:0015716">
    <property type="term" value="P:organic phosphonate transport"/>
    <property type="evidence" value="ECO:0007669"/>
    <property type="project" value="InterPro"/>
</dbReference>
<sequence>MINRRLILAGAAALAFSASAASAQEWKTKYPELVMALVPAENATGVLARVGPFADYLTRELGVKVTLRVANDYTAVIEGQKNRQIHIGQYGPGSYARANAVSNGNVIPFATLRNSGGVIGYYSVMYVRADSEYKSIADLKGKTLGLVDVESTSGFKAPTFFLADQGFPIEKHFKLAQPTGSHENAIFALAGGTVDAAVNWWNGENDSNLMRMLTKGMLKKADGAPMTPSDFRIIWKSPLLPGSPFALLADMPEELKTAIVQAFVDAPKKNKAAFDALTDGKVENFARVSKEDYVESVKMNLWLDAQRKHKGN</sequence>
<organism evidence="4 5">
    <name type="scientific">Bradyrhizobium sediminis</name>
    <dbReference type="NCBI Taxonomy" id="2840469"/>
    <lineage>
        <taxon>Bacteria</taxon>
        <taxon>Pseudomonadati</taxon>
        <taxon>Pseudomonadota</taxon>
        <taxon>Alphaproteobacteria</taxon>
        <taxon>Hyphomicrobiales</taxon>
        <taxon>Nitrobacteraceae</taxon>
        <taxon>Bradyrhizobium</taxon>
    </lineage>
</organism>
<evidence type="ECO:0000313" key="4">
    <source>
        <dbReference type="EMBL" id="QWG11160.1"/>
    </source>
</evidence>
<evidence type="ECO:0000256" key="3">
    <source>
        <dbReference type="SAM" id="SignalP"/>
    </source>
</evidence>
<feature type="signal peptide" evidence="3">
    <location>
        <begin position="1"/>
        <end position="23"/>
    </location>
</feature>
<keyword evidence="2 3" id="KW-0732">Signal</keyword>
<dbReference type="Pfam" id="PF12974">
    <property type="entry name" value="Phosphonate-bd"/>
    <property type="match status" value="1"/>
</dbReference>
<gene>
    <name evidence="4" type="primary">phnD</name>
    <name evidence="4" type="ORF">KMZ29_15460</name>
</gene>
<dbReference type="PANTHER" id="PTHR35841">
    <property type="entry name" value="PHOSPHONATES-BINDING PERIPLASMIC PROTEIN"/>
    <property type="match status" value="1"/>
</dbReference>
<accession>A0A975RKA0</accession>
<dbReference type="GO" id="GO:0043190">
    <property type="term" value="C:ATP-binding cassette (ABC) transporter complex"/>
    <property type="evidence" value="ECO:0007669"/>
    <property type="project" value="InterPro"/>
</dbReference>
<dbReference type="RefSeq" id="WP_215620064.1">
    <property type="nucleotide sequence ID" value="NZ_CP076134.1"/>
</dbReference>
<dbReference type="InterPro" id="IPR005770">
    <property type="entry name" value="PhnD"/>
</dbReference>
<comment type="similarity">
    <text evidence="1">Belongs to the phosphate/phosphite/phosphonate binding protein family.</text>
</comment>
<dbReference type="InterPro" id="IPR017797">
    <property type="entry name" value="Phosphnate-bd"/>
</dbReference>
<evidence type="ECO:0000313" key="5">
    <source>
        <dbReference type="Proteomes" id="UP000680839"/>
    </source>
</evidence>
<evidence type="ECO:0000256" key="1">
    <source>
        <dbReference type="ARBA" id="ARBA00007162"/>
    </source>
</evidence>
<dbReference type="CDD" id="cd01071">
    <property type="entry name" value="PBP2_PhnD_like"/>
    <property type="match status" value="1"/>
</dbReference>
<dbReference type="Gene3D" id="3.40.190.10">
    <property type="entry name" value="Periplasmic binding protein-like II"/>
    <property type="match status" value="2"/>
</dbReference>
<dbReference type="GO" id="GO:0055085">
    <property type="term" value="P:transmembrane transport"/>
    <property type="evidence" value="ECO:0007669"/>
    <property type="project" value="InterPro"/>
</dbReference>